<keyword evidence="5" id="KW-1185">Reference proteome</keyword>
<dbReference type="Pfam" id="PF13460">
    <property type="entry name" value="NAD_binding_10"/>
    <property type="match status" value="1"/>
</dbReference>
<dbReference type="PANTHER" id="PTHR43355:SF2">
    <property type="entry name" value="FLAVIN REDUCTASE (NADPH)"/>
    <property type="match status" value="1"/>
</dbReference>
<dbReference type="Proteomes" id="UP000306393">
    <property type="component" value="Unassembled WGS sequence"/>
</dbReference>
<organism evidence="3 4">
    <name type="scientific">Erwinia persicina</name>
    <dbReference type="NCBI Taxonomy" id="55211"/>
    <lineage>
        <taxon>Bacteria</taxon>
        <taxon>Pseudomonadati</taxon>
        <taxon>Pseudomonadota</taxon>
        <taxon>Gammaproteobacteria</taxon>
        <taxon>Enterobacterales</taxon>
        <taxon>Erwiniaceae</taxon>
        <taxon>Erwinia</taxon>
    </lineage>
</organism>
<dbReference type="KEGG" id="epe:CI789_08890"/>
<evidence type="ECO:0000313" key="4">
    <source>
        <dbReference type="Proteomes" id="UP000306393"/>
    </source>
</evidence>
<dbReference type="AlphaFoldDB" id="A0A354A936"/>
<dbReference type="InterPro" id="IPR016040">
    <property type="entry name" value="NAD(P)-bd_dom"/>
</dbReference>
<dbReference type="GeneID" id="67476935"/>
<name>A0A354A936_9GAMM</name>
<dbReference type="RefSeq" id="WP_118664213.1">
    <property type="nucleotide sequence ID" value="NZ_CP022725.1"/>
</dbReference>
<dbReference type="CDD" id="cd05244">
    <property type="entry name" value="BVR-B_like_SDR_a"/>
    <property type="match status" value="1"/>
</dbReference>
<dbReference type="OrthoDB" id="9787292at2"/>
<dbReference type="InterPro" id="IPR036291">
    <property type="entry name" value="NAD(P)-bd_dom_sf"/>
</dbReference>
<dbReference type="Proteomes" id="UP000661012">
    <property type="component" value="Unassembled WGS sequence"/>
</dbReference>
<proteinExistence type="predicted"/>
<comment type="caution">
    <text evidence="3">The sequence shown here is derived from an EMBL/GenBank/DDBJ whole genome shotgun (WGS) entry which is preliminary data.</text>
</comment>
<reference evidence="3 4" key="1">
    <citation type="journal article" date="2019" name="Sci. Rep.">
        <title>Differences in resource use lead to coexistence of seed-transmitted microbial populations.</title>
        <authorList>
            <person name="Torres-Cortes G."/>
            <person name="Garcia B.J."/>
            <person name="Compant S."/>
            <person name="Rezki S."/>
            <person name="Jones P."/>
            <person name="Preveaux A."/>
            <person name="Briand M."/>
            <person name="Roulet A."/>
            <person name="Bouchez O."/>
            <person name="Jacobson D."/>
            <person name="Barret M."/>
        </authorList>
    </citation>
    <scope>NUCLEOTIDE SEQUENCE [LARGE SCALE GENOMIC DNA]</scope>
    <source>
        <strain evidence="3 4">CFBP13511</strain>
    </source>
</reference>
<dbReference type="EMBL" id="QGAC01000001">
    <property type="protein sequence ID" value="TKJ95032.1"/>
    <property type="molecule type" value="Genomic_DNA"/>
</dbReference>
<reference evidence="2 5" key="2">
    <citation type="journal article" date="2020" name="FEMS Microbiol. Ecol.">
        <title>Temporal dynamics of bacterial communities during seed development and maturation.</title>
        <authorList>
            <person name="Chesneau G."/>
            <person name="Torres-Cortes G."/>
            <person name="Briand M."/>
            <person name="Darrasse A."/>
            <person name="Preveaux A."/>
            <person name="Marais C."/>
            <person name="Jacques M.A."/>
            <person name="Shade A."/>
            <person name="Barret M."/>
        </authorList>
    </citation>
    <scope>NUCLEOTIDE SEQUENCE [LARGE SCALE GENOMIC DNA]</scope>
    <source>
        <strain evidence="2 5">CFBP13732</strain>
    </source>
</reference>
<evidence type="ECO:0000313" key="3">
    <source>
        <dbReference type="EMBL" id="TKJ95032.1"/>
    </source>
</evidence>
<sequence length="214" mass="22764">MKITIIGATGFVGPDVVKEALARGHEVTAVSRSGKTLPADARLSVAKGDIHDSVWLAGVLKGQDAVISAYNPGWEERDLFEKFTRGSQKILEAVKNSGVKRLLVVGGAGSLEVAPGVELVDTEAFPANIKPGALGARALRNQLQAEEQALDWTYLSPAALLQPGPRTAQFRLGTTSLLMEGDKPGSISVADLAVAIIDEIEQPQHIRQQFTVAY</sequence>
<accession>A0A354A936</accession>
<evidence type="ECO:0000313" key="2">
    <source>
        <dbReference type="EMBL" id="MBD8105271.1"/>
    </source>
</evidence>
<dbReference type="GO" id="GO:0016646">
    <property type="term" value="F:oxidoreductase activity, acting on the CH-NH group of donors, NAD or NADP as acceptor"/>
    <property type="evidence" value="ECO:0007669"/>
    <property type="project" value="TreeGrafter"/>
</dbReference>
<dbReference type="EMBL" id="JACYNN010000001">
    <property type="protein sequence ID" value="MBD8105271.1"/>
    <property type="molecule type" value="Genomic_DNA"/>
</dbReference>
<evidence type="ECO:0000259" key="1">
    <source>
        <dbReference type="Pfam" id="PF13460"/>
    </source>
</evidence>
<feature type="domain" description="NAD(P)-binding" evidence="1">
    <location>
        <begin position="7"/>
        <end position="201"/>
    </location>
</feature>
<dbReference type="Gene3D" id="3.40.50.720">
    <property type="entry name" value="NAD(P)-binding Rossmann-like Domain"/>
    <property type="match status" value="1"/>
</dbReference>
<dbReference type="STRING" id="1219360.GCA_001571305_00977"/>
<dbReference type="PANTHER" id="PTHR43355">
    <property type="entry name" value="FLAVIN REDUCTASE (NADPH)"/>
    <property type="match status" value="1"/>
</dbReference>
<dbReference type="SUPFAM" id="SSF51735">
    <property type="entry name" value="NAD(P)-binding Rossmann-fold domains"/>
    <property type="match status" value="1"/>
</dbReference>
<gene>
    <name evidence="3" type="ORF">EpCFBP13511_01365</name>
    <name evidence="2" type="ORF">IFT93_02385</name>
</gene>
<dbReference type="InterPro" id="IPR051606">
    <property type="entry name" value="Polyketide_Oxido-like"/>
</dbReference>
<protein>
    <submittedName>
        <fullName evidence="3">3-beta hydroxysteroid dehydrogenase</fullName>
    </submittedName>
    <submittedName>
        <fullName evidence="2">NAD(P)-dependent oxidoreductase</fullName>
    </submittedName>
</protein>
<evidence type="ECO:0000313" key="5">
    <source>
        <dbReference type="Proteomes" id="UP000661012"/>
    </source>
</evidence>